<dbReference type="EMBL" id="CP021983">
    <property type="protein sequence ID" value="ASC69857.1"/>
    <property type="molecule type" value="Genomic_DNA"/>
</dbReference>
<evidence type="ECO:0000259" key="1">
    <source>
        <dbReference type="Pfam" id="PF05685"/>
    </source>
</evidence>
<name>A0A1Z3HIA1_9CYAN</name>
<dbReference type="SUPFAM" id="SSF52980">
    <property type="entry name" value="Restriction endonuclease-like"/>
    <property type="match status" value="1"/>
</dbReference>
<dbReference type="PANTHER" id="PTHR34107:SF2">
    <property type="entry name" value="SLL0888 PROTEIN"/>
    <property type="match status" value="1"/>
</dbReference>
<keyword evidence="3" id="KW-1185">Reference proteome</keyword>
<evidence type="ECO:0000313" key="2">
    <source>
        <dbReference type="EMBL" id="ASC69857.1"/>
    </source>
</evidence>
<dbReference type="KEGG" id="hhg:XM38_007870"/>
<dbReference type="Pfam" id="PF05685">
    <property type="entry name" value="Uma2"/>
    <property type="match status" value="1"/>
</dbReference>
<dbReference type="Gene3D" id="3.90.1570.10">
    <property type="entry name" value="tt1808, chain A"/>
    <property type="match status" value="1"/>
</dbReference>
<reference evidence="2 3" key="1">
    <citation type="journal article" date="2016" name="Biochim. Biophys. Acta">
        <title>Characterization of red-shifted phycobilisomes isolated from the chlorophyll f-containing cyanobacterium Halomicronema hongdechloris.</title>
        <authorList>
            <person name="Li Y."/>
            <person name="Lin Y."/>
            <person name="Garvey C.J."/>
            <person name="Birch D."/>
            <person name="Corkery R.W."/>
            <person name="Loughlin P.C."/>
            <person name="Scheer H."/>
            <person name="Willows R.D."/>
            <person name="Chen M."/>
        </authorList>
    </citation>
    <scope>NUCLEOTIDE SEQUENCE [LARGE SCALE GENOMIC DNA]</scope>
    <source>
        <strain evidence="2 3">C2206</strain>
    </source>
</reference>
<dbReference type="InterPro" id="IPR011335">
    <property type="entry name" value="Restrct_endonuc-II-like"/>
</dbReference>
<proteinExistence type="predicted"/>
<feature type="domain" description="Putative restriction endonuclease" evidence="1">
    <location>
        <begin position="12"/>
        <end position="182"/>
    </location>
</feature>
<dbReference type="OrthoDB" id="428427at2"/>
<dbReference type="AlphaFoldDB" id="A0A1Z3HIA1"/>
<dbReference type="InterPro" id="IPR008538">
    <property type="entry name" value="Uma2"/>
</dbReference>
<dbReference type="RefSeq" id="WP_080808785.1">
    <property type="nucleotide sequence ID" value="NZ_CP021983.2"/>
</dbReference>
<dbReference type="STRING" id="1641165.XM38_10680"/>
<sequence>MTPSTATTQISFEDYVAYDDGTAARYELVDGALVAMTPPTFRHMLIAKFIEQCLDTEIRRLGFRWLCFREAGIRTGVRKSRLTDVYVLTPEQVSNFLDESAICQTAPLLTVEVVSPESVSRDYRYKRTEYAALGVPEYWIVDPLQSTVTVLQLDEGMYEETVFVGHQPLVSPTFPELDLTVETLLAAGELAEEE</sequence>
<protein>
    <recommendedName>
        <fullName evidence="1">Putative restriction endonuclease domain-containing protein</fullName>
    </recommendedName>
</protein>
<dbReference type="InterPro" id="IPR012296">
    <property type="entry name" value="Nuclease_put_TT1808"/>
</dbReference>
<organism evidence="2 3">
    <name type="scientific">Halomicronema hongdechloris C2206</name>
    <dbReference type="NCBI Taxonomy" id="1641165"/>
    <lineage>
        <taxon>Bacteria</taxon>
        <taxon>Bacillati</taxon>
        <taxon>Cyanobacteriota</taxon>
        <taxon>Cyanophyceae</taxon>
        <taxon>Nodosilineales</taxon>
        <taxon>Nodosilineaceae</taxon>
        <taxon>Halomicronema</taxon>
    </lineage>
</organism>
<accession>A0A1Z3HIA1</accession>
<dbReference type="CDD" id="cd06260">
    <property type="entry name" value="DUF820-like"/>
    <property type="match status" value="1"/>
</dbReference>
<dbReference type="Proteomes" id="UP000191901">
    <property type="component" value="Chromosome"/>
</dbReference>
<dbReference type="PANTHER" id="PTHR34107">
    <property type="entry name" value="SLL0198 PROTEIN-RELATED"/>
    <property type="match status" value="1"/>
</dbReference>
<gene>
    <name evidence="2" type="ORF">XM38_007870</name>
</gene>
<evidence type="ECO:0000313" key="3">
    <source>
        <dbReference type="Proteomes" id="UP000191901"/>
    </source>
</evidence>